<evidence type="ECO:0000259" key="5">
    <source>
        <dbReference type="PROSITE" id="PS50977"/>
    </source>
</evidence>
<dbReference type="EMBL" id="JBHRWI010000057">
    <property type="protein sequence ID" value="MFC3516042.1"/>
    <property type="molecule type" value="Genomic_DNA"/>
</dbReference>
<proteinExistence type="predicted"/>
<feature type="DNA-binding region" description="H-T-H motif" evidence="4">
    <location>
        <begin position="33"/>
        <end position="52"/>
    </location>
</feature>
<keyword evidence="2 4" id="KW-0238">DNA-binding</keyword>
<sequence>MRRTQQERSDATRAALIKAARDLFGARGYHDVPAEEITRTAGVTRGALYHHFGDKQGLFRAVVEVLERELTAEVSEVLDSAADPLSGLSSALGVFLDACLRPDVRRISLTDAPAVLGWDAWRDLEAEYGLGLVAENLAAAREAGLIVDTPVDALAQLVLAAVMEAARMIAHADDPGRVRGDVQQVFSGWLSGLLLPR</sequence>
<dbReference type="Proteomes" id="UP001595764">
    <property type="component" value="Unassembled WGS sequence"/>
</dbReference>
<dbReference type="InterPro" id="IPR049484">
    <property type="entry name" value="Rv0078-like_C"/>
</dbReference>
<evidence type="ECO:0000256" key="2">
    <source>
        <dbReference type="ARBA" id="ARBA00023125"/>
    </source>
</evidence>
<gene>
    <name evidence="6" type="ORF">ACFORO_38165</name>
</gene>
<dbReference type="PRINTS" id="PR00455">
    <property type="entry name" value="HTHTETR"/>
</dbReference>
<feature type="domain" description="HTH tetR-type" evidence="5">
    <location>
        <begin position="10"/>
        <end position="70"/>
    </location>
</feature>
<keyword evidence="3" id="KW-0804">Transcription</keyword>
<comment type="caution">
    <text evidence="6">The sequence shown here is derived from an EMBL/GenBank/DDBJ whole genome shotgun (WGS) entry which is preliminary data.</text>
</comment>
<dbReference type="SUPFAM" id="SSF46689">
    <property type="entry name" value="Homeodomain-like"/>
    <property type="match status" value="1"/>
</dbReference>
<dbReference type="InterPro" id="IPR009057">
    <property type="entry name" value="Homeodomain-like_sf"/>
</dbReference>
<evidence type="ECO:0000313" key="7">
    <source>
        <dbReference type="Proteomes" id="UP001595764"/>
    </source>
</evidence>
<organism evidence="6 7">
    <name type="scientific">Amycolatopsis halotolerans</name>
    <dbReference type="NCBI Taxonomy" id="330083"/>
    <lineage>
        <taxon>Bacteria</taxon>
        <taxon>Bacillati</taxon>
        <taxon>Actinomycetota</taxon>
        <taxon>Actinomycetes</taxon>
        <taxon>Pseudonocardiales</taxon>
        <taxon>Pseudonocardiaceae</taxon>
        <taxon>Amycolatopsis</taxon>
    </lineage>
</organism>
<evidence type="ECO:0000256" key="1">
    <source>
        <dbReference type="ARBA" id="ARBA00023015"/>
    </source>
</evidence>
<evidence type="ECO:0000256" key="4">
    <source>
        <dbReference type="PROSITE-ProRule" id="PRU00335"/>
    </source>
</evidence>
<dbReference type="Pfam" id="PF00440">
    <property type="entry name" value="TetR_N"/>
    <property type="match status" value="1"/>
</dbReference>
<accession>A0ABV7QRV8</accession>
<dbReference type="InterPro" id="IPR050109">
    <property type="entry name" value="HTH-type_TetR-like_transc_reg"/>
</dbReference>
<dbReference type="InterPro" id="IPR001647">
    <property type="entry name" value="HTH_TetR"/>
</dbReference>
<keyword evidence="1" id="KW-0805">Transcription regulation</keyword>
<evidence type="ECO:0000313" key="6">
    <source>
        <dbReference type="EMBL" id="MFC3516042.1"/>
    </source>
</evidence>
<evidence type="ECO:0000256" key="3">
    <source>
        <dbReference type="ARBA" id="ARBA00023163"/>
    </source>
</evidence>
<dbReference type="PROSITE" id="PS50977">
    <property type="entry name" value="HTH_TETR_2"/>
    <property type="match status" value="1"/>
</dbReference>
<dbReference type="PANTHER" id="PTHR30055:SF234">
    <property type="entry name" value="HTH-TYPE TRANSCRIPTIONAL REGULATOR BETI"/>
    <property type="match status" value="1"/>
</dbReference>
<protein>
    <submittedName>
        <fullName evidence="6">TetR/AcrR family transcriptional regulator</fullName>
    </submittedName>
</protein>
<dbReference type="PANTHER" id="PTHR30055">
    <property type="entry name" value="HTH-TYPE TRANSCRIPTIONAL REGULATOR RUTR"/>
    <property type="match status" value="1"/>
</dbReference>
<dbReference type="Gene3D" id="1.10.357.10">
    <property type="entry name" value="Tetracycline Repressor, domain 2"/>
    <property type="match status" value="1"/>
</dbReference>
<keyword evidence="7" id="KW-1185">Reference proteome</keyword>
<dbReference type="Pfam" id="PF21351">
    <property type="entry name" value="TetR_C_41"/>
    <property type="match status" value="1"/>
</dbReference>
<reference evidence="7" key="1">
    <citation type="journal article" date="2019" name="Int. J. Syst. Evol. Microbiol.">
        <title>The Global Catalogue of Microorganisms (GCM) 10K type strain sequencing project: providing services to taxonomists for standard genome sequencing and annotation.</title>
        <authorList>
            <consortium name="The Broad Institute Genomics Platform"/>
            <consortium name="The Broad Institute Genome Sequencing Center for Infectious Disease"/>
            <person name="Wu L."/>
            <person name="Ma J."/>
        </authorList>
    </citation>
    <scope>NUCLEOTIDE SEQUENCE [LARGE SCALE GENOMIC DNA]</scope>
    <source>
        <strain evidence="7">CGMCC 4.7682</strain>
    </source>
</reference>
<name>A0ABV7QRV8_9PSEU</name>
<dbReference type="RefSeq" id="WP_344272188.1">
    <property type="nucleotide sequence ID" value="NZ_JBHMAY010000073.1"/>
</dbReference>